<proteinExistence type="predicted"/>
<dbReference type="HOGENOM" id="CLU_2947939_0_0_1"/>
<dbReference type="AlphaFoldDB" id="A0A0C2SIF0"/>
<feature type="non-terminal residue" evidence="1">
    <location>
        <position position="60"/>
    </location>
</feature>
<protein>
    <submittedName>
        <fullName evidence="1">Uncharacterized protein</fullName>
    </submittedName>
</protein>
<accession>A0A0C2SIF0</accession>
<dbReference type="Proteomes" id="UP000054549">
    <property type="component" value="Unassembled WGS sequence"/>
</dbReference>
<dbReference type="InParanoid" id="A0A0C2SIF0"/>
<gene>
    <name evidence="1" type="ORF">M378DRAFT_165002</name>
</gene>
<reference evidence="1 2" key="1">
    <citation type="submission" date="2014-04" db="EMBL/GenBank/DDBJ databases">
        <title>Evolutionary Origins and Diversification of the Mycorrhizal Mutualists.</title>
        <authorList>
            <consortium name="DOE Joint Genome Institute"/>
            <consortium name="Mycorrhizal Genomics Consortium"/>
            <person name="Kohler A."/>
            <person name="Kuo A."/>
            <person name="Nagy L.G."/>
            <person name="Floudas D."/>
            <person name="Copeland A."/>
            <person name="Barry K.W."/>
            <person name="Cichocki N."/>
            <person name="Veneault-Fourrey C."/>
            <person name="LaButti K."/>
            <person name="Lindquist E.A."/>
            <person name="Lipzen A."/>
            <person name="Lundell T."/>
            <person name="Morin E."/>
            <person name="Murat C."/>
            <person name="Riley R."/>
            <person name="Ohm R."/>
            <person name="Sun H."/>
            <person name="Tunlid A."/>
            <person name="Henrissat B."/>
            <person name="Grigoriev I.V."/>
            <person name="Hibbett D.S."/>
            <person name="Martin F."/>
        </authorList>
    </citation>
    <scope>NUCLEOTIDE SEQUENCE [LARGE SCALE GENOMIC DNA]</scope>
    <source>
        <strain evidence="1 2">Koide BX008</strain>
    </source>
</reference>
<evidence type="ECO:0000313" key="2">
    <source>
        <dbReference type="Proteomes" id="UP000054549"/>
    </source>
</evidence>
<dbReference type="EMBL" id="KN818264">
    <property type="protein sequence ID" value="KIL62945.1"/>
    <property type="molecule type" value="Genomic_DNA"/>
</dbReference>
<sequence>MLLSVISEAKHILDWDGGKEERPGSTVQCHITGVRKKIKTCSGAVGDSRRQEKREDLHSA</sequence>
<name>A0A0C2SIF0_AMAMK</name>
<evidence type="ECO:0000313" key="1">
    <source>
        <dbReference type="EMBL" id="KIL62945.1"/>
    </source>
</evidence>
<keyword evidence="2" id="KW-1185">Reference proteome</keyword>
<organism evidence="1 2">
    <name type="scientific">Amanita muscaria (strain Koide BX008)</name>
    <dbReference type="NCBI Taxonomy" id="946122"/>
    <lineage>
        <taxon>Eukaryota</taxon>
        <taxon>Fungi</taxon>
        <taxon>Dikarya</taxon>
        <taxon>Basidiomycota</taxon>
        <taxon>Agaricomycotina</taxon>
        <taxon>Agaricomycetes</taxon>
        <taxon>Agaricomycetidae</taxon>
        <taxon>Agaricales</taxon>
        <taxon>Pluteineae</taxon>
        <taxon>Amanitaceae</taxon>
        <taxon>Amanita</taxon>
    </lineage>
</organism>